<dbReference type="SMART" id="SM00861">
    <property type="entry name" value="Transket_pyr"/>
    <property type="match status" value="1"/>
</dbReference>
<dbReference type="RefSeq" id="WP_091582611.1">
    <property type="nucleotide sequence ID" value="NZ_FMXM01000016.1"/>
</dbReference>
<keyword evidence="3" id="KW-0786">Thiamine pyrophosphate</keyword>
<dbReference type="InterPro" id="IPR029061">
    <property type="entry name" value="THDP-binding"/>
</dbReference>
<dbReference type="AlphaFoldDB" id="A0A1G5ZBH4"/>
<comment type="cofactor">
    <cofactor evidence="1">
        <name>thiamine diphosphate</name>
        <dbReference type="ChEBI" id="CHEBI:58937"/>
    </cofactor>
</comment>
<dbReference type="PANTHER" id="PTHR43257">
    <property type="entry name" value="PYRUVATE DEHYDROGENASE E1 COMPONENT BETA SUBUNIT"/>
    <property type="match status" value="1"/>
</dbReference>
<dbReference type="EMBL" id="FMXM01000016">
    <property type="protein sequence ID" value="SDA91962.1"/>
    <property type="molecule type" value="Genomic_DNA"/>
</dbReference>
<feature type="domain" description="Transketolase-like pyrimidine-binding" evidence="4">
    <location>
        <begin position="1"/>
        <end position="176"/>
    </location>
</feature>
<dbReference type="GO" id="GO:0016491">
    <property type="term" value="F:oxidoreductase activity"/>
    <property type="evidence" value="ECO:0007669"/>
    <property type="project" value="UniProtKB-KW"/>
</dbReference>
<evidence type="ECO:0000259" key="4">
    <source>
        <dbReference type="SMART" id="SM00861"/>
    </source>
</evidence>
<dbReference type="InterPro" id="IPR005475">
    <property type="entry name" value="Transketolase-like_Pyr-bd"/>
</dbReference>
<evidence type="ECO:0000313" key="5">
    <source>
        <dbReference type="EMBL" id="SDA91962.1"/>
    </source>
</evidence>
<dbReference type="Gene3D" id="3.40.50.920">
    <property type="match status" value="1"/>
</dbReference>
<dbReference type="Gene3D" id="3.40.50.970">
    <property type="match status" value="1"/>
</dbReference>
<dbReference type="STRING" id="1165689.SAMN02927914_04594"/>
<dbReference type="OrthoDB" id="9780894at2"/>
<name>A0A1G5ZBH4_9HYPH</name>
<keyword evidence="5" id="KW-0670">Pyruvate</keyword>
<dbReference type="Proteomes" id="UP000198588">
    <property type="component" value="Unassembled WGS sequence"/>
</dbReference>
<dbReference type="InterPro" id="IPR033248">
    <property type="entry name" value="Transketolase_C"/>
</dbReference>
<proteinExistence type="predicted"/>
<evidence type="ECO:0000256" key="2">
    <source>
        <dbReference type="ARBA" id="ARBA00023002"/>
    </source>
</evidence>
<dbReference type="InterPro" id="IPR009014">
    <property type="entry name" value="Transketo_C/PFOR_II"/>
</dbReference>
<reference evidence="5 6" key="1">
    <citation type="submission" date="2016-10" db="EMBL/GenBank/DDBJ databases">
        <authorList>
            <person name="de Groot N.N."/>
        </authorList>
    </citation>
    <scope>NUCLEOTIDE SEQUENCE [LARGE SCALE GENOMIC DNA]</scope>
    <source>
        <strain evidence="5 6">CGMCC 1.12097</strain>
    </source>
</reference>
<dbReference type="SUPFAM" id="SSF52922">
    <property type="entry name" value="TK C-terminal domain-like"/>
    <property type="match status" value="1"/>
</dbReference>
<evidence type="ECO:0000256" key="3">
    <source>
        <dbReference type="ARBA" id="ARBA00023052"/>
    </source>
</evidence>
<evidence type="ECO:0000313" key="6">
    <source>
        <dbReference type="Proteomes" id="UP000198588"/>
    </source>
</evidence>
<organism evidence="5 6">
    <name type="scientific">Mesorhizobium qingshengii</name>
    <dbReference type="NCBI Taxonomy" id="1165689"/>
    <lineage>
        <taxon>Bacteria</taxon>
        <taxon>Pseudomonadati</taxon>
        <taxon>Pseudomonadota</taxon>
        <taxon>Alphaproteobacteria</taxon>
        <taxon>Hyphomicrobiales</taxon>
        <taxon>Phyllobacteriaceae</taxon>
        <taxon>Mesorhizobium</taxon>
    </lineage>
</organism>
<sequence length="310" mass="33321">MRVVESINRALHDLMEANLRLVILGEDIIDPYGGAFKVTKGLSSAYRDRVWTTPISEGSIVGMAAGLALKGRPAIVELMFGDFIALAADQIINHAAKFRWMYNDQVEVPIIIRAPMGGRRGYGPTHSQSLEKHFCGVPGLTVLATHEYADPGALLHRAFASRSPHLIIENKVMYSRPVLGAAALPRPPDADIVILTYGGCVEHAVAAANKLSEEEEIATAVVAVEQLSPFPGEDILSQVGNCSRVIAVEEGSPGWGFASECARALIGRVKHFSALAGPDHPIPSSREWEDDLLPGVNAIQAACIDLFTRG</sequence>
<accession>A0A1G5ZBH4</accession>
<dbReference type="Pfam" id="PF02779">
    <property type="entry name" value="Transket_pyr"/>
    <property type="match status" value="1"/>
</dbReference>
<dbReference type="SUPFAM" id="SSF52518">
    <property type="entry name" value="Thiamin diphosphate-binding fold (THDP-binding)"/>
    <property type="match status" value="1"/>
</dbReference>
<dbReference type="Pfam" id="PF02780">
    <property type="entry name" value="Transketolase_C"/>
    <property type="match status" value="1"/>
</dbReference>
<keyword evidence="2" id="KW-0560">Oxidoreductase</keyword>
<dbReference type="PANTHER" id="PTHR43257:SF2">
    <property type="entry name" value="PYRUVATE DEHYDROGENASE E1 COMPONENT SUBUNIT BETA"/>
    <property type="match status" value="1"/>
</dbReference>
<gene>
    <name evidence="5" type="ORF">SAMN02927914_04594</name>
</gene>
<protein>
    <submittedName>
        <fullName evidence="5">Pyruvate dehydrogenase E1 component beta subunit</fullName>
    </submittedName>
</protein>
<evidence type="ECO:0000256" key="1">
    <source>
        <dbReference type="ARBA" id="ARBA00001964"/>
    </source>
</evidence>